<comment type="caution">
    <text evidence="1">The sequence shown here is derived from an EMBL/GenBank/DDBJ whole genome shotgun (WGS) entry which is preliminary data.</text>
</comment>
<protein>
    <submittedName>
        <fullName evidence="1">Uncharacterized protein</fullName>
    </submittedName>
</protein>
<reference evidence="1" key="1">
    <citation type="submission" date="2022-12" db="EMBL/GenBank/DDBJ databases">
        <authorList>
            <person name="Petersen C."/>
        </authorList>
    </citation>
    <scope>NUCLEOTIDE SEQUENCE</scope>
    <source>
        <strain evidence="1">IBT 35673</strain>
    </source>
</reference>
<proteinExistence type="predicted"/>
<dbReference type="EMBL" id="JAPZBQ010000001">
    <property type="protein sequence ID" value="KAJ5352464.1"/>
    <property type="molecule type" value="Genomic_DNA"/>
</dbReference>
<reference evidence="1" key="2">
    <citation type="journal article" date="2023" name="IMA Fungus">
        <title>Comparative genomic study of the Penicillium genus elucidates a diverse pangenome and 15 lateral gene transfer events.</title>
        <authorList>
            <person name="Petersen C."/>
            <person name="Sorensen T."/>
            <person name="Nielsen M.R."/>
            <person name="Sondergaard T.E."/>
            <person name="Sorensen J.L."/>
            <person name="Fitzpatrick D.A."/>
            <person name="Frisvad J.C."/>
            <person name="Nielsen K.L."/>
        </authorList>
    </citation>
    <scope>NUCLEOTIDE SEQUENCE</scope>
    <source>
        <strain evidence="1">IBT 35673</strain>
    </source>
</reference>
<gene>
    <name evidence="1" type="ORF">N7452_001438</name>
</gene>
<accession>A0A9W9UQ36</accession>
<dbReference type="AlphaFoldDB" id="A0A9W9UQ36"/>
<dbReference type="Proteomes" id="UP001147695">
    <property type="component" value="Unassembled WGS sequence"/>
</dbReference>
<name>A0A9W9UQ36_PENBR</name>
<organism evidence="1 2">
    <name type="scientific">Penicillium brevicompactum</name>
    <dbReference type="NCBI Taxonomy" id="5074"/>
    <lineage>
        <taxon>Eukaryota</taxon>
        <taxon>Fungi</taxon>
        <taxon>Dikarya</taxon>
        <taxon>Ascomycota</taxon>
        <taxon>Pezizomycotina</taxon>
        <taxon>Eurotiomycetes</taxon>
        <taxon>Eurotiomycetidae</taxon>
        <taxon>Eurotiales</taxon>
        <taxon>Aspergillaceae</taxon>
        <taxon>Penicillium</taxon>
    </lineage>
</organism>
<sequence length="272" mass="30521">MAEQANTDTGSLMSGLPPSHVVRHYTTFRDLDAEARKVLQSLQANRDGNQYMVLLNVSARVRDKLDNDHKTCLGAIEYRFQWEGTTGFIKDVPSERHDIATDIMVKNIDRLHNDMGLPISDSIWARTTTYSSGSGRGKQADDSFVPRSRLPHDAVGWSLMPEGRVRIVLLISIRPTNIVIEKWQLAPVDAPMPLTQLYIDSLRDQKPSYPPLVLQPTSMRQAYSAQEIYIAQNQVKGGPLILPFSSVHDRQAVGAERDLVLSDQHLAVFSFL</sequence>
<evidence type="ECO:0000313" key="1">
    <source>
        <dbReference type="EMBL" id="KAJ5352464.1"/>
    </source>
</evidence>
<evidence type="ECO:0000313" key="2">
    <source>
        <dbReference type="Proteomes" id="UP001147695"/>
    </source>
</evidence>